<feature type="coiled-coil region" evidence="1">
    <location>
        <begin position="6"/>
        <end position="33"/>
    </location>
</feature>
<dbReference type="Proteomes" id="UP000515789">
    <property type="component" value="Chromosome"/>
</dbReference>
<name>A0A7G5N1C1_9FIRM</name>
<dbReference type="RefSeq" id="WP_018596649.1">
    <property type="nucleotide sequence ID" value="NZ_CABLBP010000031.1"/>
</dbReference>
<evidence type="ECO:0000256" key="1">
    <source>
        <dbReference type="SAM" id="Coils"/>
    </source>
</evidence>
<reference evidence="2 3" key="1">
    <citation type="submission" date="2019-04" db="EMBL/GenBank/DDBJ databases">
        <authorList>
            <person name="Schori C."/>
            <person name="Ahrens C."/>
        </authorList>
    </citation>
    <scope>NUCLEOTIDE SEQUENCE [LARGE SCALE GENOMIC DNA]</scope>
    <source>
        <strain evidence="2 3">DSM 2950</strain>
    </source>
</reference>
<evidence type="ECO:0000313" key="2">
    <source>
        <dbReference type="EMBL" id="QMW80664.1"/>
    </source>
</evidence>
<organism evidence="2 3">
    <name type="scientific">Blautia producta</name>
    <dbReference type="NCBI Taxonomy" id="33035"/>
    <lineage>
        <taxon>Bacteria</taxon>
        <taxon>Bacillati</taxon>
        <taxon>Bacillota</taxon>
        <taxon>Clostridia</taxon>
        <taxon>Lachnospirales</taxon>
        <taxon>Lachnospiraceae</taxon>
        <taxon>Blautia</taxon>
    </lineage>
</organism>
<dbReference type="EMBL" id="CP039126">
    <property type="protein sequence ID" value="QMW80664.1"/>
    <property type="molecule type" value="Genomic_DNA"/>
</dbReference>
<protein>
    <recommendedName>
        <fullName evidence="4">HK97 gp10 family phage protein</fullName>
    </recommendedName>
</protein>
<dbReference type="AlphaFoldDB" id="A0A7G5N1C1"/>
<evidence type="ECO:0000313" key="3">
    <source>
        <dbReference type="Proteomes" id="UP000515789"/>
    </source>
</evidence>
<evidence type="ECO:0008006" key="4">
    <source>
        <dbReference type="Google" id="ProtNLM"/>
    </source>
</evidence>
<dbReference type="GeneID" id="75053865"/>
<gene>
    <name evidence="2" type="ORF">E5259_25480</name>
</gene>
<accession>A0A7G5N1C1</accession>
<keyword evidence="1" id="KW-0175">Coiled coil</keyword>
<sequence length="181" mass="20004">MKQIKINLSQSSIKTAQKQLRDYQKEITQKCEKFAKRLCDVGILVATQNVGSYGKYITFYSEITSQNTGIKAVLAATNTGLLKSEWRTRDGVKSADVSPLLMAEFGSGLKADNPRAGEFGMGTGTFPGQTHAGDPEGWWYMDLNGEWHHSYGVTPTMPMCKASQEMIKNVRRIAKEVFGGV</sequence>
<proteinExistence type="predicted"/>